<reference evidence="2 3" key="1">
    <citation type="journal article" date="2018" name="New Phytol.">
        <title>Comparative genomics and transcriptomics depict ericoid mycorrhizal fungi as versatile saprotrophs and plant mutualists.</title>
        <authorList>
            <person name="Martino E."/>
            <person name="Morin E."/>
            <person name="Grelet G.A."/>
            <person name="Kuo A."/>
            <person name="Kohler A."/>
            <person name="Daghino S."/>
            <person name="Barry K.W."/>
            <person name="Cichocki N."/>
            <person name="Clum A."/>
            <person name="Dockter R.B."/>
            <person name="Hainaut M."/>
            <person name="Kuo R.C."/>
            <person name="LaButti K."/>
            <person name="Lindahl B.D."/>
            <person name="Lindquist E.A."/>
            <person name="Lipzen A."/>
            <person name="Khouja H.R."/>
            <person name="Magnuson J."/>
            <person name="Murat C."/>
            <person name="Ohm R.A."/>
            <person name="Singer S.W."/>
            <person name="Spatafora J.W."/>
            <person name="Wang M."/>
            <person name="Veneault-Fourrey C."/>
            <person name="Henrissat B."/>
            <person name="Grigoriev I.V."/>
            <person name="Martin F.M."/>
            <person name="Perotto S."/>
        </authorList>
    </citation>
    <scope>NUCLEOTIDE SEQUENCE [LARGE SCALE GENOMIC DNA]</scope>
    <source>
        <strain evidence="2 3">ATCC 22711</strain>
    </source>
</reference>
<dbReference type="PANTHER" id="PTHR42345">
    <property type="entry name" value="TPR_REGION DOMAIN-CONTAINING PROTEIN"/>
    <property type="match status" value="1"/>
</dbReference>
<gene>
    <name evidence="2" type="ORF">M430DRAFT_136599</name>
</gene>
<sequence>MPSFPSFLKHPRAGRGQIDNQDRNDIRINMVNDTTEQEKEQQRKSKRHFFRNLLKRPSSNSKAKRGTLEFLKSPRNSQTHSRKSLTPASIMSNPNKPLPLPPLPSTIESESPRPTKNPQRIISPLALPELQKLFSGAPQFFARSEGHHTGAPHPFVAFPWDLEVEIRDLCDHIKIQNEAWSSITALPHITRDIQSNSTAVTEHHEKQKAHYLPSCRERPNMLSMQGMERGTLGFTAALELGVADALQEPEPLPDGYPESLSERREIFLNGKDGVRPLAESILLERLASASVAYHDDDYLKRQRPTVDLYTELFTQVLFPPSRVTDSHDPYSLQVQIEALVQALAAPVWVDFSLPEWRIRLGQILWGSPVENDTDDDIMVNKEIAHEAGIERYWLLLQILLSCELLLRLDAISINIDRGLEDAQPSDIKRFNKKATMSVRWSLILARCWLENIQIEIRSAVTESAKKAPAGWLATLTGTADLSDEADDDIIHDIQFQGRHQRRQLSGLLHFARKLSWPNAEALAAKITDNSIAISEGLQSNLAAGTPLSALARRSDSYFPTPRPDMRTELPKSQNISAVFHPSGWLSNSYISGLILPGEGLSHFMISTLLENDDAAVSTLGQEANFYGGFSYGGRSFWSTACIVGRVLAAGKGASECVGWISSDIVPEGAGEGWLDISVEPLSHNDNDKRKPRIWQKTSIETDGHVIGGADTSSVLPGDFTFPSDESIQRALSIKLESLDLVATDSVRTTAMKDPSTASSEFSEAPAIPTYSAEMRFSVDADGEGTDEINLSLKYDTRFVTAHPCVAMQYTELLKSPTSSAFRVPDRPGFWNSTGHPLHKAFTYTKLTLYNLLSLPAYLPFESLLSPSIPGFDAAHSTTHTTNSTIPKVLVIDCTDYSMTAFPVRPCPSPQTPHPPKHRFGSDMEVLARALCAERGWNALISRKGRGCLACAVREAGALGWRVVLRFA</sequence>
<feature type="compositionally biased region" description="Polar residues" evidence="1">
    <location>
        <begin position="74"/>
        <end position="95"/>
    </location>
</feature>
<evidence type="ECO:0000313" key="2">
    <source>
        <dbReference type="EMBL" id="PSS21896.1"/>
    </source>
</evidence>
<evidence type="ECO:0000313" key="3">
    <source>
        <dbReference type="Proteomes" id="UP000241818"/>
    </source>
</evidence>
<dbReference type="OrthoDB" id="5420387at2759"/>
<keyword evidence="3" id="KW-1185">Reference proteome</keyword>
<accession>A0A2T3B571</accession>
<organism evidence="2 3">
    <name type="scientific">Amorphotheca resinae ATCC 22711</name>
    <dbReference type="NCBI Taxonomy" id="857342"/>
    <lineage>
        <taxon>Eukaryota</taxon>
        <taxon>Fungi</taxon>
        <taxon>Dikarya</taxon>
        <taxon>Ascomycota</taxon>
        <taxon>Pezizomycotina</taxon>
        <taxon>Leotiomycetes</taxon>
        <taxon>Helotiales</taxon>
        <taxon>Amorphothecaceae</taxon>
        <taxon>Amorphotheca</taxon>
    </lineage>
</organism>
<protein>
    <submittedName>
        <fullName evidence="2">Uncharacterized protein</fullName>
    </submittedName>
</protein>
<dbReference type="InParanoid" id="A0A2T3B571"/>
<dbReference type="RefSeq" id="XP_024722051.1">
    <property type="nucleotide sequence ID" value="XM_024862470.1"/>
</dbReference>
<feature type="region of interest" description="Disordered" evidence="1">
    <location>
        <begin position="1"/>
        <end position="119"/>
    </location>
</feature>
<dbReference type="AlphaFoldDB" id="A0A2T3B571"/>
<dbReference type="PANTHER" id="PTHR42345:SF2">
    <property type="entry name" value="HELICASE-LIKE PROTEIN"/>
    <property type="match status" value="1"/>
</dbReference>
<dbReference type="STRING" id="857342.A0A2T3B571"/>
<dbReference type="EMBL" id="KZ679009">
    <property type="protein sequence ID" value="PSS21896.1"/>
    <property type="molecule type" value="Genomic_DNA"/>
</dbReference>
<evidence type="ECO:0000256" key="1">
    <source>
        <dbReference type="SAM" id="MobiDB-lite"/>
    </source>
</evidence>
<feature type="compositionally biased region" description="Basic residues" evidence="1">
    <location>
        <begin position="44"/>
        <end position="54"/>
    </location>
</feature>
<name>A0A2T3B571_AMORE</name>
<dbReference type="Proteomes" id="UP000241818">
    <property type="component" value="Unassembled WGS sequence"/>
</dbReference>
<proteinExistence type="predicted"/>
<dbReference type="GeneID" id="36570551"/>
<feature type="compositionally biased region" description="Polar residues" evidence="1">
    <location>
        <begin position="106"/>
        <end position="119"/>
    </location>
</feature>